<sequence length="29" mass="3338">MSAFSRRINLCNNTFGVTRDRKRALPVLT</sequence>
<accession>A0A4D6TAN6</accession>
<reference evidence="1 2" key="1">
    <citation type="submission" date="2019-04" db="EMBL/GenBank/DDBJ databases">
        <authorList>
            <person name="Washington J.M."/>
            <person name="Garlena R.A."/>
            <person name="Russell D.A."/>
            <person name="Pope W.H."/>
            <person name="Jacobs-Sera D."/>
            <person name="Hatfull G.F."/>
        </authorList>
    </citation>
    <scope>NUCLEOTIDE SEQUENCE [LARGE SCALE GENOMIC DNA]</scope>
</reference>
<keyword evidence="2" id="KW-1185">Reference proteome</keyword>
<evidence type="ECO:0000313" key="1">
    <source>
        <dbReference type="EMBL" id="QCG77744.1"/>
    </source>
</evidence>
<gene>
    <name evidence="1" type="primary">76</name>
    <name evidence="1" type="ORF">SEA_FIRSTPLACEPFU_76</name>
</gene>
<proteinExistence type="predicted"/>
<protein>
    <submittedName>
        <fullName evidence="1">Uncharacterized protein</fullName>
    </submittedName>
</protein>
<evidence type="ECO:0000313" key="2">
    <source>
        <dbReference type="Proteomes" id="UP000298543"/>
    </source>
</evidence>
<dbReference type="EMBL" id="MK814758">
    <property type="protein sequence ID" value="QCG77744.1"/>
    <property type="molecule type" value="Genomic_DNA"/>
</dbReference>
<dbReference type="RefSeq" id="YP_009964878.1">
    <property type="nucleotide sequence ID" value="NC_051735.1"/>
</dbReference>
<dbReference type="GeneID" id="60336596"/>
<dbReference type="Proteomes" id="UP000298543">
    <property type="component" value="Segment"/>
</dbReference>
<name>A0A4D6TAN6_9CAUD</name>
<dbReference type="KEGG" id="vg:60336596"/>
<organism evidence="1 2">
    <name type="scientific">Mycobacterium phage FirstPlacePfu</name>
    <dbReference type="NCBI Taxonomy" id="2572533"/>
    <lineage>
        <taxon>Viruses</taxon>
        <taxon>Duplodnaviria</taxon>
        <taxon>Heunggongvirae</taxon>
        <taxon>Uroviricota</taxon>
        <taxon>Caudoviricetes</taxon>
        <taxon>Pclasvirinae</taxon>
        <taxon>Fishburnevirus</taxon>
        <taxon>Fishburnevirus firstplacepfu</taxon>
    </lineage>
</organism>